<evidence type="ECO:0000256" key="3">
    <source>
        <dbReference type="ARBA" id="ARBA00022525"/>
    </source>
</evidence>
<evidence type="ECO:0000256" key="17">
    <source>
        <dbReference type="SAM" id="SignalP"/>
    </source>
</evidence>
<proteinExistence type="inferred from homology"/>
<dbReference type="GO" id="GO:0005576">
    <property type="term" value="C:extracellular region"/>
    <property type="evidence" value="ECO:0007669"/>
    <property type="project" value="UniProtKB-SubCell"/>
</dbReference>
<comment type="function">
    <text evidence="16">Lytic polysaccharide monooxygenase (LMPO) that depolymerizes crystalline and amorphous polysaccharides via the oxidation of scissile alpha- or beta-(1-4)-glycosidic bonds, yielding C1 and/or C4 oxidation products. Catalysis by LPMOs requires the reduction of the active-site copper from Cu(II) to Cu(I) by a reducing agent and H(2)O(2) or O(2) as a cosubstrate.</text>
</comment>
<comment type="cofactor">
    <cofactor evidence="1">
        <name>Cu(2+)</name>
        <dbReference type="ChEBI" id="CHEBI:29036"/>
    </cofactor>
</comment>
<keyword evidence="11" id="KW-0325">Glycoprotein</keyword>
<comment type="similarity">
    <text evidence="14">Belongs to the polysaccharide monooxygenase AA9 family.</text>
</comment>
<keyword evidence="8" id="KW-0186">Copper</keyword>
<protein>
    <recommendedName>
        <fullName evidence="16">AA9 family lytic polysaccharide monooxygenase</fullName>
        <ecNumber evidence="16">1.14.99.56</ecNumber>
    </recommendedName>
    <alternativeName>
        <fullName evidence="16">Endo-beta-1,4-glucanase</fullName>
    </alternativeName>
    <alternativeName>
        <fullName evidence="16">Glycosyl hydrolase 61 family protein</fullName>
    </alternativeName>
</protein>
<dbReference type="GO" id="GO:0046872">
    <property type="term" value="F:metal ion binding"/>
    <property type="evidence" value="ECO:0007669"/>
    <property type="project" value="UniProtKB-KW"/>
</dbReference>
<evidence type="ECO:0000256" key="9">
    <source>
        <dbReference type="ARBA" id="ARBA00023033"/>
    </source>
</evidence>
<comment type="domain">
    <text evidence="16">Has a modular structure: an endo-beta-1,4-glucanase catalytic module at the N-terminus, a linker rich in serines and threonines, and a C-terminal carbohydrate-binding module (CBM).</text>
</comment>
<organism evidence="19 20">
    <name type="scientific">Calycina marina</name>
    <dbReference type="NCBI Taxonomy" id="1763456"/>
    <lineage>
        <taxon>Eukaryota</taxon>
        <taxon>Fungi</taxon>
        <taxon>Dikarya</taxon>
        <taxon>Ascomycota</taxon>
        <taxon>Pezizomycotina</taxon>
        <taxon>Leotiomycetes</taxon>
        <taxon>Helotiales</taxon>
        <taxon>Pezizellaceae</taxon>
        <taxon>Calycina</taxon>
    </lineage>
</organism>
<comment type="caution">
    <text evidence="19">The sequence shown here is derived from an EMBL/GenBank/DDBJ whole genome shotgun (WGS) entry which is preliminary data.</text>
</comment>
<evidence type="ECO:0000256" key="11">
    <source>
        <dbReference type="ARBA" id="ARBA00023180"/>
    </source>
</evidence>
<evidence type="ECO:0000256" key="8">
    <source>
        <dbReference type="ARBA" id="ARBA00023008"/>
    </source>
</evidence>
<dbReference type="SUPFAM" id="SSF57180">
    <property type="entry name" value="Cellulose-binding domain"/>
    <property type="match status" value="1"/>
</dbReference>
<keyword evidence="4" id="KW-0479">Metal-binding</keyword>
<feature type="chain" id="PRO_5040383205" description="AA9 family lytic polysaccharide monooxygenase" evidence="17">
    <location>
        <begin position="19"/>
        <end position="359"/>
    </location>
</feature>
<evidence type="ECO:0000256" key="10">
    <source>
        <dbReference type="ARBA" id="ARBA00023157"/>
    </source>
</evidence>
<keyword evidence="7" id="KW-0560">Oxidoreductase</keyword>
<keyword evidence="9" id="KW-0503">Monooxygenase</keyword>
<feature type="domain" description="CBM1" evidence="18">
    <location>
        <begin position="321"/>
        <end position="357"/>
    </location>
</feature>
<dbReference type="Gene3D" id="2.70.50.70">
    <property type="match status" value="1"/>
</dbReference>
<evidence type="ECO:0000256" key="15">
    <source>
        <dbReference type="ARBA" id="ARBA00045077"/>
    </source>
</evidence>
<dbReference type="GO" id="GO:0030245">
    <property type="term" value="P:cellulose catabolic process"/>
    <property type="evidence" value="ECO:0007669"/>
    <property type="project" value="UniProtKB-UniRule"/>
</dbReference>
<dbReference type="PANTHER" id="PTHR33353">
    <property type="entry name" value="PUTATIVE (AFU_ORTHOLOGUE AFUA_1G12560)-RELATED"/>
    <property type="match status" value="1"/>
</dbReference>
<evidence type="ECO:0000313" key="19">
    <source>
        <dbReference type="EMBL" id="KAG9240023.1"/>
    </source>
</evidence>
<evidence type="ECO:0000256" key="6">
    <source>
        <dbReference type="ARBA" id="ARBA00023001"/>
    </source>
</evidence>
<evidence type="ECO:0000256" key="12">
    <source>
        <dbReference type="ARBA" id="ARBA00023277"/>
    </source>
</evidence>
<keyword evidence="12 16" id="KW-0119">Carbohydrate metabolism</keyword>
<dbReference type="Pfam" id="PF03443">
    <property type="entry name" value="AA9"/>
    <property type="match status" value="1"/>
</dbReference>
<dbReference type="Proteomes" id="UP000887226">
    <property type="component" value="Unassembled WGS sequence"/>
</dbReference>
<dbReference type="GO" id="GO:0008810">
    <property type="term" value="F:cellulase activity"/>
    <property type="evidence" value="ECO:0007669"/>
    <property type="project" value="UniProtKB-UniRule"/>
</dbReference>
<dbReference type="AlphaFoldDB" id="A0A9P7YU38"/>
<dbReference type="EMBL" id="MU254635">
    <property type="protein sequence ID" value="KAG9240023.1"/>
    <property type="molecule type" value="Genomic_DNA"/>
</dbReference>
<evidence type="ECO:0000256" key="16">
    <source>
        <dbReference type="RuleBase" id="RU368122"/>
    </source>
</evidence>
<dbReference type="InterPro" id="IPR049892">
    <property type="entry name" value="AA9"/>
</dbReference>
<comment type="subcellular location">
    <subcellularLocation>
        <location evidence="2 16">Secreted</location>
    </subcellularLocation>
</comment>
<dbReference type="PROSITE" id="PS00562">
    <property type="entry name" value="CBM1_1"/>
    <property type="match status" value="1"/>
</dbReference>
<evidence type="ECO:0000256" key="13">
    <source>
        <dbReference type="ARBA" id="ARBA00023326"/>
    </source>
</evidence>
<evidence type="ECO:0000256" key="5">
    <source>
        <dbReference type="ARBA" id="ARBA00022729"/>
    </source>
</evidence>
<evidence type="ECO:0000256" key="2">
    <source>
        <dbReference type="ARBA" id="ARBA00004613"/>
    </source>
</evidence>
<name>A0A9P7YU38_9HELO</name>
<dbReference type="InterPro" id="IPR000254">
    <property type="entry name" value="CBD"/>
</dbReference>
<dbReference type="PROSITE" id="PS51164">
    <property type="entry name" value="CBM1_2"/>
    <property type="match status" value="1"/>
</dbReference>
<accession>A0A9P7YU38</accession>
<evidence type="ECO:0000256" key="14">
    <source>
        <dbReference type="ARBA" id="ARBA00044502"/>
    </source>
</evidence>
<dbReference type="GO" id="GO:0030248">
    <property type="term" value="F:cellulose binding"/>
    <property type="evidence" value="ECO:0007669"/>
    <property type="project" value="UniProtKB-UniRule"/>
</dbReference>
<dbReference type="OrthoDB" id="5558646at2759"/>
<evidence type="ECO:0000259" key="18">
    <source>
        <dbReference type="PROSITE" id="PS51164"/>
    </source>
</evidence>
<dbReference type="InterPro" id="IPR035971">
    <property type="entry name" value="CBD_sf"/>
</dbReference>
<evidence type="ECO:0000256" key="1">
    <source>
        <dbReference type="ARBA" id="ARBA00001973"/>
    </source>
</evidence>
<sequence>MKFTATFASLALASTVLAHSTVTNIYVNDVNQGIGNSDAGYIRSPPSNDPVKDISSSDLTCNVNNVVTSETIQVVAGDKITFEWHHNEVSDSDDIIDSSHVGPVLAYIAPTSSNGAGDVWVKLAEDGFTDGVWAVTTLIANRGLHSLTLPETLAPGTYLLRPEIIALHEADVAYTADSARGAQLYMECVQIEVTSGGTTTLPTGVAIPGVYTETDPGIVFNIYDSFSSYPIPGPSVWDGAAEDTTTASTSTEASIPVTSSAAPVVSSALTKMPTTTLVTVVKPTSSSTTPASVIPAPAKTPSTTLATVVKPSTSLPSSTSGTVAMYYQCGGINYEGATTCVSGTFCKVLNPYYFQCLES</sequence>
<dbReference type="Pfam" id="PF00734">
    <property type="entry name" value="CBM_1"/>
    <property type="match status" value="1"/>
</dbReference>
<comment type="catalytic activity">
    <reaction evidence="15 16">
        <text>[(1-&gt;4)-beta-D-glucosyl]n+m + reduced acceptor + O2 = 4-dehydro-beta-D-glucosyl-[(1-&gt;4)-beta-D-glucosyl]n-1 + [(1-&gt;4)-beta-D-glucosyl]m + acceptor + H2O.</text>
        <dbReference type="EC" id="1.14.99.56"/>
    </reaction>
</comment>
<dbReference type="EC" id="1.14.99.56" evidence="16"/>
<dbReference type="InterPro" id="IPR005103">
    <property type="entry name" value="AA9_LPMO"/>
</dbReference>
<dbReference type="CDD" id="cd21175">
    <property type="entry name" value="LPMO_AA9"/>
    <property type="match status" value="1"/>
</dbReference>
<keyword evidence="20" id="KW-1185">Reference proteome</keyword>
<keyword evidence="6 16" id="KW-0136">Cellulose degradation</keyword>
<feature type="signal peptide" evidence="17">
    <location>
        <begin position="1"/>
        <end position="18"/>
    </location>
</feature>
<reference evidence="19" key="1">
    <citation type="journal article" date="2021" name="IMA Fungus">
        <title>Genomic characterization of three marine fungi, including Emericellopsis atlantica sp. nov. with signatures of a generalist lifestyle and marine biomass degradation.</title>
        <authorList>
            <person name="Hagestad O.C."/>
            <person name="Hou L."/>
            <person name="Andersen J.H."/>
            <person name="Hansen E.H."/>
            <person name="Altermark B."/>
            <person name="Li C."/>
            <person name="Kuhnert E."/>
            <person name="Cox R.J."/>
            <person name="Crous P.W."/>
            <person name="Spatafora J.W."/>
            <person name="Lail K."/>
            <person name="Amirebrahimi M."/>
            <person name="Lipzen A."/>
            <person name="Pangilinan J."/>
            <person name="Andreopoulos W."/>
            <person name="Hayes R.D."/>
            <person name="Ng V."/>
            <person name="Grigoriev I.V."/>
            <person name="Jackson S.A."/>
            <person name="Sutton T.D.S."/>
            <person name="Dobson A.D.W."/>
            <person name="Rama T."/>
        </authorList>
    </citation>
    <scope>NUCLEOTIDE SEQUENCE</scope>
    <source>
        <strain evidence="19">TRa3180A</strain>
    </source>
</reference>
<gene>
    <name evidence="19" type="ORF">BJ878DRAFT_528686</name>
</gene>
<keyword evidence="3 16" id="KW-0964">Secreted</keyword>
<dbReference type="PANTHER" id="PTHR33353:SF17">
    <property type="entry name" value="ENDO-BETA-1,4-GLUCANASE D"/>
    <property type="match status" value="1"/>
</dbReference>
<dbReference type="SMART" id="SM00236">
    <property type="entry name" value="fCBD"/>
    <property type="match status" value="1"/>
</dbReference>
<evidence type="ECO:0000313" key="20">
    <source>
        <dbReference type="Proteomes" id="UP000887226"/>
    </source>
</evidence>
<evidence type="ECO:0000256" key="4">
    <source>
        <dbReference type="ARBA" id="ARBA00022723"/>
    </source>
</evidence>
<dbReference type="GO" id="GO:0004497">
    <property type="term" value="F:monooxygenase activity"/>
    <property type="evidence" value="ECO:0007669"/>
    <property type="project" value="UniProtKB-KW"/>
</dbReference>
<keyword evidence="5 17" id="KW-0732">Signal</keyword>
<keyword evidence="13 16" id="KW-0624">Polysaccharide degradation</keyword>
<keyword evidence="10 16" id="KW-1015">Disulfide bond</keyword>
<evidence type="ECO:0000256" key="7">
    <source>
        <dbReference type="ARBA" id="ARBA00023002"/>
    </source>
</evidence>